<dbReference type="InterPro" id="IPR021885">
    <property type="entry name" value="DUF3496"/>
</dbReference>
<feature type="compositionally biased region" description="Basic and acidic residues" evidence="2">
    <location>
        <begin position="61"/>
        <end position="85"/>
    </location>
</feature>
<feature type="compositionally biased region" description="Low complexity" evidence="2">
    <location>
        <begin position="423"/>
        <end position="434"/>
    </location>
</feature>
<evidence type="ECO:0000256" key="2">
    <source>
        <dbReference type="SAM" id="MobiDB-lite"/>
    </source>
</evidence>
<organism evidence="4 5">
    <name type="scientific">Mesocricetus auratus</name>
    <name type="common">Golden hamster</name>
    <dbReference type="NCBI Taxonomy" id="10036"/>
    <lineage>
        <taxon>Eukaryota</taxon>
        <taxon>Metazoa</taxon>
        <taxon>Chordata</taxon>
        <taxon>Craniata</taxon>
        <taxon>Vertebrata</taxon>
        <taxon>Euteleostomi</taxon>
        <taxon>Mammalia</taxon>
        <taxon>Eutheria</taxon>
        <taxon>Euarchontoglires</taxon>
        <taxon>Glires</taxon>
        <taxon>Rodentia</taxon>
        <taxon>Myomorpha</taxon>
        <taxon>Muroidea</taxon>
        <taxon>Cricetidae</taxon>
        <taxon>Cricetinae</taxon>
        <taxon>Mesocricetus</taxon>
    </lineage>
</organism>
<reference evidence="5" key="1">
    <citation type="submission" date="2025-08" db="UniProtKB">
        <authorList>
            <consortium name="RefSeq"/>
        </authorList>
    </citation>
    <scope>IDENTIFICATION</scope>
    <source>
        <tissue evidence="5">Liver</tissue>
    </source>
</reference>
<feature type="coiled-coil region" evidence="1">
    <location>
        <begin position="158"/>
        <end position="245"/>
    </location>
</feature>
<name>A0ABM2WE20_MESAU</name>
<feature type="compositionally biased region" description="Basic and acidic residues" evidence="2">
    <location>
        <begin position="13"/>
        <end position="22"/>
    </location>
</feature>
<accession>A0ABM2WE20</accession>
<evidence type="ECO:0000259" key="3">
    <source>
        <dbReference type="Pfam" id="PF12001"/>
    </source>
</evidence>
<feature type="region of interest" description="Disordered" evidence="2">
    <location>
        <begin position="1"/>
        <end position="88"/>
    </location>
</feature>
<evidence type="ECO:0000313" key="5">
    <source>
        <dbReference type="RefSeq" id="XP_040587246.1"/>
    </source>
</evidence>
<dbReference type="Proteomes" id="UP000886700">
    <property type="component" value="Unplaced"/>
</dbReference>
<keyword evidence="4" id="KW-1185">Reference proteome</keyword>
<sequence length="475" mass="53938">METSSEGAVLTGKVEEERKQETNEGEASGSRCAAALDHGDGGSPLTRKNGKPDSQQIPGTDSKERDGASALNIKEEQKRGHEKWSSGDFVTELTSEETELAADPKVKDTWSLNDSNPNKGRLQAECSEAEVTIQEQGKKIAELWKLHAGLAGDKEEQLKKLNKIISSLKCSLNQKKNKNEELEREFTEIKKHLEVMRKKLNDHENRELSCHKDLKTKELEVNTSMDMMKNEIHELKEKWRTINAKYLTLNVQFKYIEQELLSIKIAQTLYEKIHNDQKILEKDAVDMKHQLQENMAKLEDKKHAKSLKDSNSDLVISQMELRIKSLESELKKMEAGRESDARKVEKYKQCCVKERELSKILSQKLNKTNSKLSKVRADTLLVTEQNRAMQSALSTRPVTECPSATKHNTCVECNPSFIPSRNPEPSSSIPQPSESMRRSLLKKQQKMAKDIAEEVDKATAELECWSLEAYPSGFK</sequence>
<keyword evidence="1" id="KW-0175">Coiled coil</keyword>
<dbReference type="GeneID" id="121133954"/>
<gene>
    <name evidence="5" type="primary">LOC121133954</name>
</gene>
<dbReference type="RefSeq" id="XP_040587246.1">
    <property type="nucleotide sequence ID" value="XM_040731312.1"/>
</dbReference>
<evidence type="ECO:0000256" key="1">
    <source>
        <dbReference type="SAM" id="Coils"/>
    </source>
</evidence>
<protein>
    <submittedName>
        <fullName evidence="5">Ankyrin repeat domain-containing protein 26-like</fullName>
    </submittedName>
</protein>
<feature type="region of interest" description="Disordered" evidence="2">
    <location>
        <begin position="416"/>
        <end position="444"/>
    </location>
</feature>
<proteinExistence type="predicted"/>
<dbReference type="Pfam" id="PF12001">
    <property type="entry name" value="DUF3496"/>
    <property type="match status" value="1"/>
</dbReference>
<feature type="domain" description="DUF3496" evidence="3">
    <location>
        <begin position="317"/>
        <end position="422"/>
    </location>
</feature>
<feature type="coiled-coil region" evidence="1">
    <location>
        <begin position="281"/>
        <end position="343"/>
    </location>
</feature>
<evidence type="ECO:0000313" key="4">
    <source>
        <dbReference type="Proteomes" id="UP000886700"/>
    </source>
</evidence>